<dbReference type="InterPro" id="IPR036890">
    <property type="entry name" value="HATPase_C_sf"/>
</dbReference>
<dbReference type="AlphaFoldDB" id="A0A075UNN8"/>
<dbReference type="Pfam" id="PF13581">
    <property type="entry name" value="HATPase_c_2"/>
    <property type="match status" value="1"/>
</dbReference>
<name>A0A075UNN8_9PSEU</name>
<proteinExistence type="predicted"/>
<dbReference type="eggNOG" id="COG2172">
    <property type="taxonomic scope" value="Bacteria"/>
</dbReference>
<feature type="domain" description="Histidine kinase/HSP90-like ATPase" evidence="2">
    <location>
        <begin position="42"/>
        <end position="152"/>
    </location>
</feature>
<dbReference type="SUPFAM" id="SSF55874">
    <property type="entry name" value="ATPase domain of HSP90 chaperone/DNA topoisomerase II/histidine kinase"/>
    <property type="match status" value="1"/>
</dbReference>
<gene>
    <name evidence="3" type="ORF">AJAP_14830</name>
</gene>
<keyword evidence="4" id="KW-1185">Reference proteome</keyword>
<accession>A0A075UNN8</accession>
<dbReference type="Proteomes" id="UP000028492">
    <property type="component" value="Chromosome"/>
</dbReference>
<keyword evidence="1" id="KW-0808">Transferase</keyword>
<evidence type="ECO:0000259" key="2">
    <source>
        <dbReference type="Pfam" id="PF13581"/>
    </source>
</evidence>
<reference evidence="3 4" key="1">
    <citation type="journal article" date="2014" name="J. Biotechnol.">
        <title>Complete genome sequence of the actinobacterium Amycolatopsis japonica MG417-CF17(T) (=DSM 44213T) producing (S,S)-N,N'-ethylenediaminedisuccinic acid.</title>
        <authorList>
            <person name="Stegmann E."/>
            <person name="Albersmeier A."/>
            <person name="Spohn M."/>
            <person name="Gert H."/>
            <person name="Weber T."/>
            <person name="Wohlleben W."/>
            <person name="Kalinowski J."/>
            <person name="Ruckert C."/>
        </authorList>
    </citation>
    <scope>NUCLEOTIDE SEQUENCE [LARGE SCALE GENOMIC DNA]</scope>
    <source>
        <strain evidence="4">MG417-CF17 (DSM 44213)</strain>
    </source>
</reference>
<dbReference type="STRING" id="208439.AJAP_14830"/>
<dbReference type="GO" id="GO:0004674">
    <property type="term" value="F:protein serine/threonine kinase activity"/>
    <property type="evidence" value="ECO:0007669"/>
    <property type="project" value="UniProtKB-KW"/>
</dbReference>
<dbReference type="HOGENOM" id="CLU_090336_4_4_11"/>
<evidence type="ECO:0000313" key="3">
    <source>
        <dbReference type="EMBL" id="AIG75842.1"/>
    </source>
</evidence>
<evidence type="ECO:0000256" key="1">
    <source>
        <dbReference type="ARBA" id="ARBA00022527"/>
    </source>
</evidence>
<keyword evidence="1" id="KW-0418">Kinase</keyword>
<evidence type="ECO:0000313" key="4">
    <source>
        <dbReference type="Proteomes" id="UP000028492"/>
    </source>
</evidence>
<dbReference type="InterPro" id="IPR050267">
    <property type="entry name" value="Anti-sigma-factor_SerPK"/>
</dbReference>
<dbReference type="InterPro" id="IPR003594">
    <property type="entry name" value="HATPase_dom"/>
</dbReference>
<sequence length="175" mass="19345">MFWVTPLCDFSKEVAREGKGGSMINIAEHPVPGTWVLDLRATTPRALPDMRAWVVRCLPDLGEGHRDDVLLAATELVANAYVHGGGARHIQLWRGVSPCAVRIEVADVSVEQPRARCSQFEDPRGRGLLVVDGVAVQWGVRREPVRGGKIVWAHIRCDGGCPEALPRVREKRSRN</sequence>
<dbReference type="PANTHER" id="PTHR35526:SF3">
    <property type="entry name" value="ANTI-SIGMA-F FACTOR RSBW"/>
    <property type="match status" value="1"/>
</dbReference>
<organism evidence="3 4">
    <name type="scientific">Amycolatopsis japonica</name>
    <dbReference type="NCBI Taxonomy" id="208439"/>
    <lineage>
        <taxon>Bacteria</taxon>
        <taxon>Bacillati</taxon>
        <taxon>Actinomycetota</taxon>
        <taxon>Actinomycetes</taxon>
        <taxon>Pseudonocardiales</taxon>
        <taxon>Pseudonocardiaceae</taxon>
        <taxon>Amycolatopsis</taxon>
        <taxon>Amycolatopsis japonica group</taxon>
    </lineage>
</organism>
<dbReference type="PANTHER" id="PTHR35526">
    <property type="entry name" value="ANTI-SIGMA-F FACTOR RSBW-RELATED"/>
    <property type="match status" value="1"/>
</dbReference>
<keyword evidence="1" id="KW-0723">Serine/threonine-protein kinase</keyword>
<dbReference type="Gene3D" id="3.30.565.10">
    <property type="entry name" value="Histidine kinase-like ATPase, C-terminal domain"/>
    <property type="match status" value="1"/>
</dbReference>
<protein>
    <recommendedName>
        <fullName evidence="2">Histidine kinase/HSP90-like ATPase domain-containing protein</fullName>
    </recommendedName>
</protein>
<dbReference type="EMBL" id="CP008953">
    <property type="protein sequence ID" value="AIG75842.1"/>
    <property type="molecule type" value="Genomic_DNA"/>
</dbReference>
<dbReference type="CDD" id="cd16936">
    <property type="entry name" value="HATPase_RsbW-like"/>
    <property type="match status" value="1"/>
</dbReference>
<dbReference type="KEGG" id="aja:AJAP_14830"/>